<organism evidence="1 2">
    <name type="scientific">Aquimarina intermedia</name>
    <dbReference type="NCBI Taxonomy" id="350814"/>
    <lineage>
        <taxon>Bacteria</taxon>
        <taxon>Pseudomonadati</taxon>
        <taxon>Bacteroidota</taxon>
        <taxon>Flavobacteriia</taxon>
        <taxon>Flavobacteriales</taxon>
        <taxon>Flavobacteriaceae</taxon>
        <taxon>Aquimarina</taxon>
    </lineage>
</organism>
<dbReference type="Proteomes" id="UP000324376">
    <property type="component" value="Unassembled WGS sequence"/>
</dbReference>
<reference evidence="1 2" key="1">
    <citation type="submission" date="2019-07" db="EMBL/GenBank/DDBJ databases">
        <title>Genomic Encyclopedia of Archaeal and Bacterial Type Strains, Phase II (KMG-II): from individual species to whole genera.</title>
        <authorList>
            <person name="Goeker M."/>
        </authorList>
    </citation>
    <scope>NUCLEOTIDE SEQUENCE [LARGE SCALE GENOMIC DNA]</scope>
    <source>
        <strain evidence="1 2">DSM 17527</strain>
    </source>
</reference>
<comment type="caution">
    <text evidence="1">The sequence shown here is derived from an EMBL/GenBank/DDBJ whole genome shotgun (WGS) entry which is preliminary data.</text>
</comment>
<keyword evidence="2" id="KW-1185">Reference proteome</keyword>
<protein>
    <submittedName>
        <fullName evidence="1">Uncharacterized protein</fullName>
    </submittedName>
</protein>
<accession>A0A5S5BZ61</accession>
<dbReference type="AlphaFoldDB" id="A0A5S5BZ61"/>
<name>A0A5S5BZ61_9FLAO</name>
<gene>
    <name evidence="1" type="ORF">BD809_10848</name>
</gene>
<proteinExistence type="predicted"/>
<sequence>MKRHTELSDAQFLQQFRSCELDPTLFTHEAHLRLAYLYIQRDGVTQAESIVSQQLQRYVQQLGASDKYNATLTQAAIKAVHHFIQKSTTDTFEGLLHEFPRLKTNFKALMSCHYSFDIYTNDAARRTFLTPDLLPFE</sequence>
<evidence type="ECO:0000313" key="1">
    <source>
        <dbReference type="EMBL" id="TYP71638.1"/>
    </source>
</evidence>
<dbReference type="RefSeq" id="WP_148783238.1">
    <property type="nucleotide sequence ID" value="NZ_VNHU01000008.1"/>
</dbReference>
<dbReference type="OrthoDB" id="282517at2"/>
<evidence type="ECO:0000313" key="2">
    <source>
        <dbReference type="Proteomes" id="UP000324376"/>
    </source>
</evidence>
<dbReference type="EMBL" id="VNHU01000008">
    <property type="protein sequence ID" value="TYP71638.1"/>
    <property type="molecule type" value="Genomic_DNA"/>
</dbReference>